<accession>A0A974BY20</accession>
<dbReference type="EMBL" id="CM004482">
    <property type="protein sequence ID" value="OCT63089.1"/>
    <property type="molecule type" value="Genomic_DNA"/>
</dbReference>
<gene>
    <name evidence="1" type="ORF">XELAEV_18044184mg</name>
</gene>
<proteinExistence type="predicted"/>
<name>A0A974BY20_XENLA</name>
<protein>
    <submittedName>
        <fullName evidence="1">Uncharacterized protein</fullName>
    </submittedName>
</protein>
<organism evidence="1 2">
    <name type="scientific">Xenopus laevis</name>
    <name type="common">African clawed frog</name>
    <dbReference type="NCBI Taxonomy" id="8355"/>
    <lineage>
        <taxon>Eukaryota</taxon>
        <taxon>Metazoa</taxon>
        <taxon>Chordata</taxon>
        <taxon>Craniata</taxon>
        <taxon>Vertebrata</taxon>
        <taxon>Euteleostomi</taxon>
        <taxon>Amphibia</taxon>
        <taxon>Batrachia</taxon>
        <taxon>Anura</taxon>
        <taxon>Pipoidea</taxon>
        <taxon>Pipidae</taxon>
        <taxon>Xenopodinae</taxon>
        <taxon>Xenopus</taxon>
        <taxon>Xenopus</taxon>
    </lineage>
</organism>
<evidence type="ECO:0000313" key="2">
    <source>
        <dbReference type="Proteomes" id="UP000694892"/>
    </source>
</evidence>
<dbReference type="Proteomes" id="UP000694892">
    <property type="component" value="Chromosome 9_10L"/>
</dbReference>
<sequence length="75" mass="8385">MMQTQWVTDKHDIFGIRARTSLTLMNCKVVFIKGSSPAPHHLLGITSTPLGYNNLLRGGKLLQKLQLNISLIILQ</sequence>
<evidence type="ECO:0000313" key="1">
    <source>
        <dbReference type="EMBL" id="OCT63089.1"/>
    </source>
</evidence>
<reference evidence="2" key="1">
    <citation type="journal article" date="2016" name="Nature">
        <title>Genome evolution in the allotetraploid frog Xenopus laevis.</title>
        <authorList>
            <person name="Session A.M."/>
            <person name="Uno Y."/>
            <person name="Kwon T."/>
            <person name="Chapman J.A."/>
            <person name="Toyoda A."/>
            <person name="Takahashi S."/>
            <person name="Fukui A."/>
            <person name="Hikosaka A."/>
            <person name="Suzuki A."/>
            <person name="Kondo M."/>
            <person name="van Heeringen S.J."/>
            <person name="Quigley I."/>
            <person name="Heinz S."/>
            <person name="Ogino H."/>
            <person name="Ochi H."/>
            <person name="Hellsten U."/>
            <person name="Lyons J.B."/>
            <person name="Simakov O."/>
            <person name="Putnam N."/>
            <person name="Stites J."/>
            <person name="Kuroki Y."/>
            <person name="Tanaka T."/>
            <person name="Michiue T."/>
            <person name="Watanabe M."/>
            <person name="Bogdanovic O."/>
            <person name="Lister R."/>
            <person name="Georgiou G."/>
            <person name="Paranjpe S.S."/>
            <person name="van Kruijsbergen I."/>
            <person name="Shu S."/>
            <person name="Carlson J."/>
            <person name="Kinoshita T."/>
            <person name="Ohta Y."/>
            <person name="Mawaribuchi S."/>
            <person name="Jenkins J."/>
            <person name="Grimwood J."/>
            <person name="Schmutz J."/>
            <person name="Mitros T."/>
            <person name="Mozaffari S.V."/>
            <person name="Suzuki Y."/>
            <person name="Haramoto Y."/>
            <person name="Yamamoto T.S."/>
            <person name="Takagi C."/>
            <person name="Heald R."/>
            <person name="Miller K."/>
            <person name="Haudenschild C."/>
            <person name="Kitzman J."/>
            <person name="Nakayama T."/>
            <person name="Izutsu Y."/>
            <person name="Robert J."/>
            <person name="Fortriede J."/>
            <person name="Burns K."/>
            <person name="Lotay V."/>
            <person name="Karimi K."/>
            <person name="Yasuoka Y."/>
            <person name="Dichmann D.S."/>
            <person name="Flajnik M.F."/>
            <person name="Houston D.W."/>
            <person name="Shendure J."/>
            <person name="DuPasquier L."/>
            <person name="Vize P.D."/>
            <person name="Zorn A.M."/>
            <person name="Ito M."/>
            <person name="Marcotte E.M."/>
            <person name="Wallingford J.B."/>
            <person name="Ito Y."/>
            <person name="Asashima M."/>
            <person name="Ueno N."/>
            <person name="Matsuda Y."/>
            <person name="Veenstra G.J."/>
            <person name="Fujiyama A."/>
            <person name="Harland R.M."/>
            <person name="Taira M."/>
            <person name="Rokhsar D.S."/>
        </authorList>
    </citation>
    <scope>NUCLEOTIDE SEQUENCE [LARGE SCALE GENOMIC DNA]</scope>
    <source>
        <strain evidence="2">J</strain>
    </source>
</reference>
<dbReference type="AlphaFoldDB" id="A0A974BY20"/>